<accession>J9F0Y9</accession>
<dbReference type="GO" id="GO:0003899">
    <property type="term" value="F:DNA-directed RNA polymerase activity"/>
    <property type="evidence" value="ECO:0007669"/>
    <property type="project" value="UniProtKB-EC"/>
</dbReference>
<dbReference type="Pfam" id="PF04998">
    <property type="entry name" value="RNA_pol_Rpb1_5"/>
    <property type="match status" value="1"/>
</dbReference>
<evidence type="ECO:0000259" key="9">
    <source>
        <dbReference type="Pfam" id="PF05000"/>
    </source>
</evidence>
<gene>
    <name evidence="10" type="ORF">WUBG_05968</name>
</gene>
<evidence type="ECO:0000256" key="1">
    <source>
        <dbReference type="ARBA" id="ARBA00012418"/>
    </source>
</evidence>
<dbReference type="GO" id="GO:0003677">
    <property type="term" value="F:DNA binding"/>
    <property type="evidence" value="ECO:0007669"/>
    <property type="project" value="InterPro"/>
</dbReference>
<dbReference type="EC" id="2.7.7.6" evidence="1"/>
<name>J9F0Y9_WUCBA</name>
<feature type="domain" description="RNA polymerase Rpb1" evidence="9">
    <location>
        <begin position="14"/>
        <end position="116"/>
    </location>
</feature>
<proteinExistence type="predicted"/>
<evidence type="ECO:0000313" key="11">
    <source>
        <dbReference type="Proteomes" id="UP000004810"/>
    </source>
</evidence>
<feature type="non-terminal residue" evidence="10">
    <location>
        <position position="1"/>
    </location>
</feature>
<dbReference type="Gene3D" id="6.10.250.2940">
    <property type="match status" value="1"/>
</dbReference>
<keyword evidence="6" id="KW-0862">Zinc</keyword>
<evidence type="ECO:0000259" key="8">
    <source>
        <dbReference type="Pfam" id="PF04998"/>
    </source>
</evidence>
<comment type="caution">
    <text evidence="10">The sequence shown here is derived from an EMBL/GenBank/DDBJ whole genome shotgun (WGS) entry which is preliminary data.</text>
</comment>
<keyword evidence="7" id="KW-0804">Transcription</keyword>
<evidence type="ECO:0000256" key="3">
    <source>
        <dbReference type="ARBA" id="ARBA00022679"/>
    </source>
</evidence>
<keyword evidence="2" id="KW-0240">DNA-directed RNA polymerase</keyword>
<feature type="domain" description="RNA polymerase Rpb1" evidence="8">
    <location>
        <begin position="123"/>
        <end position="201"/>
    </location>
</feature>
<evidence type="ECO:0000313" key="10">
    <source>
        <dbReference type="EMBL" id="EJW83117.1"/>
    </source>
</evidence>
<evidence type="ECO:0000256" key="4">
    <source>
        <dbReference type="ARBA" id="ARBA00022695"/>
    </source>
</evidence>
<evidence type="ECO:0000256" key="7">
    <source>
        <dbReference type="ARBA" id="ARBA00023163"/>
    </source>
</evidence>
<keyword evidence="4" id="KW-0548">Nucleotidyltransferase</keyword>
<dbReference type="GO" id="GO:0006351">
    <property type="term" value="P:DNA-templated transcription"/>
    <property type="evidence" value="ECO:0007669"/>
    <property type="project" value="InterPro"/>
</dbReference>
<dbReference type="PANTHER" id="PTHR48446:SF1">
    <property type="entry name" value="DNA-DIRECTED RNA POLYMERASE SUBUNIT BETA' N-TERMINAL SECTION"/>
    <property type="match status" value="1"/>
</dbReference>
<keyword evidence="5" id="KW-0479">Metal-binding</keyword>
<keyword evidence="3" id="KW-0808">Transferase</keyword>
<dbReference type="InterPro" id="IPR007083">
    <property type="entry name" value="RNA_pol_Rpb1_4"/>
</dbReference>
<dbReference type="PANTHER" id="PTHR48446">
    <property type="entry name" value="DNA-DIRECTED RNA POLYMERASE SUBUNIT BETA' N-TERMINAL SECTION"/>
    <property type="match status" value="1"/>
</dbReference>
<dbReference type="Gene3D" id="6.20.50.80">
    <property type="match status" value="1"/>
</dbReference>
<dbReference type="Proteomes" id="UP000004810">
    <property type="component" value="Unassembled WGS sequence"/>
</dbReference>
<dbReference type="GO" id="GO:0046872">
    <property type="term" value="F:metal ion binding"/>
    <property type="evidence" value="ECO:0007669"/>
    <property type="project" value="UniProtKB-KW"/>
</dbReference>
<dbReference type="InterPro" id="IPR038120">
    <property type="entry name" value="Rpb1_funnel_sf"/>
</dbReference>
<evidence type="ECO:0000256" key="2">
    <source>
        <dbReference type="ARBA" id="ARBA00022478"/>
    </source>
</evidence>
<evidence type="ECO:0000256" key="6">
    <source>
        <dbReference type="ARBA" id="ARBA00022833"/>
    </source>
</evidence>
<dbReference type="EMBL" id="ADBV01002417">
    <property type="protein sequence ID" value="EJW83117.1"/>
    <property type="molecule type" value="Genomic_DNA"/>
</dbReference>
<dbReference type="AlphaFoldDB" id="J9F0Y9"/>
<dbReference type="GO" id="GO:0000428">
    <property type="term" value="C:DNA-directed RNA polymerase complex"/>
    <property type="evidence" value="ECO:0007669"/>
    <property type="project" value="UniProtKB-KW"/>
</dbReference>
<evidence type="ECO:0000256" key="5">
    <source>
        <dbReference type="ARBA" id="ARBA00022723"/>
    </source>
</evidence>
<dbReference type="Pfam" id="PF05000">
    <property type="entry name" value="RNA_pol_Rpb1_4"/>
    <property type="match status" value="1"/>
</dbReference>
<dbReference type="SUPFAM" id="SSF64484">
    <property type="entry name" value="beta and beta-prime subunits of DNA dependent RNA-polymerase"/>
    <property type="match status" value="1"/>
</dbReference>
<protein>
    <recommendedName>
        <fullName evidence="1">DNA-directed RNA polymerase</fullName>
        <ecNumber evidence="1">2.7.7.6</ecNumber>
    </recommendedName>
</protein>
<dbReference type="FunFam" id="1.10.132.30:FF:000001">
    <property type="entry name" value="DNA-directed RNA polymerase subunit"/>
    <property type="match status" value="1"/>
</dbReference>
<dbReference type="InterPro" id="IPR007081">
    <property type="entry name" value="RNA_pol_Rpb1_5"/>
</dbReference>
<organism evidence="10 11">
    <name type="scientific">Wuchereria bancrofti</name>
    <dbReference type="NCBI Taxonomy" id="6293"/>
    <lineage>
        <taxon>Eukaryota</taxon>
        <taxon>Metazoa</taxon>
        <taxon>Ecdysozoa</taxon>
        <taxon>Nematoda</taxon>
        <taxon>Chromadorea</taxon>
        <taxon>Rhabditida</taxon>
        <taxon>Spirurina</taxon>
        <taxon>Spiruromorpha</taxon>
        <taxon>Filarioidea</taxon>
        <taxon>Onchocercidae</taxon>
        <taxon>Wuchereria</taxon>
    </lineage>
</organism>
<sequence length="279" mass="31197">NGYKICDDYIESLKEGRLKAQPGCTESETLEALILKELSAIRDHAGQACLRNLSRHNAPLTMAVCGSKGSFINISQMIACVGQQAISGHRPPDGFEDRSLPHFERRQKTPAAKGFVENSFYSGLTPTEFFFHTMGGREGLVDTAVKTAETGYMQRRLVKCLEDLCVNYDGTVRSSVGDVIEFTFGEDGLDPALMESKDGGVVDFKHILEHTRNTVPHLIENVDITSDELQKVVTDTISEIIGKRHAMFRKQLESFINEYFKKQTNTTNFQKIAPNIWSK</sequence>
<reference evidence="11" key="1">
    <citation type="submission" date="2012-08" db="EMBL/GenBank/DDBJ databases">
        <title>The Genome Sequence of Wuchereria bancrofti.</title>
        <authorList>
            <person name="Nutman T.B."/>
            <person name="Fink D.L."/>
            <person name="Russ C."/>
            <person name="Young S."/>
            <person name="Zeng Q."/>
            <person name="Koehrsen M."/>
            <person name="Alvarado L."/>
            <person name="Berlin A."/>
            <person name="Chapman S.B."/>
            <person name="Chen Z."/>
            <person name="Freedman E."/>
            <person name="Gellesch M."/>
            <person name="Goldberg J."/>
            <person name="Griggs A."/>
            <person name="Gujja S."/>
            <person name="Heilman E.R."/>
            <person name="Heiman D."/>
            <person name="Hepburn T."/>
            <person name="Howarth C."/>
            <person name="Jen D."/>
            <person name="Larson L."/>
            <person name="Lewis B."/>
            <person name="Mehta T."/>
            <person name="Park D."/>
            <person name="Pearson M."/>
            <person name="Roberts A."/>
            <person name="Saif S."/>
            <person name="Shea T."/>
            <person name="Shenoy N."/>
            <person name="Sisk P."/>
            <person name="Stolte C."/>
            <person name="Sykes S."/>
            <person name="Walk T."/>
            <person name="White J."/>
            <person name="Yandava C."/>
            <person name="Haas B."/>
            <person name="Henn M.R."/>
            <person name="Nusbaum C."/>
            <person name="Birren B."/>
        </authorList>
    </citation>
    <scope>NUCLEOTIDE SEQUENCE [LARGE SCALE GENOMIC DNA]</scope>
    <source>
        <strain evidence="11">NA</strain>
    </source>
</reference>
<dbReference type="InterPro" id="IPR015700">
    <property type="entry name" value="RPC1"/>
</dbReference>
<dbReference type="Gene3D" id="1.10.132.30">
    <property type="match status" value="1"/>
</dbReference>